<protein>
    <submittedName>
        <fullName evidence="1">Uncharacterized protein</fullName>
    </submittedName>
</protein>
<proteinExistence type="predicted"/>
<evidence type="ECO:0000313" key="2">
    <source>
        <dbReference type="Proteomes" id="UP001160334"/>
    </source>
</evidence>
<gene>
    <name evidence="1" type="ORF">M2280_000721</name>
</gene>
<reference evidence="1 2" key="1">
    <citation type="submission" date="2023-04" db="EMBL/GenBank/DDBJ databases">
        <title>Forest soil microbial communities from Buena Vista Peninsula, Colon Province, Panama.</title>
        <authorList>
            <person name="Bouskill N."/>
        </authorList>
    </citation>
    <scope>NUCLEOTIDE SEQUENCE [LARGE SCALE GENOMIC DNA]</scope>
    <source>
        <strain evidence="1 2">CFH S0262</strain>
    </source>
</reference>
<name>A0ABT6M5D3_9NOCA</name>
<evidence type="ECO:0000313" key="1">
    <source>
        <dbReference type="EMBL" id="MDH6279512.1"/>
    </source>
</evidence>
<sequence>MSKQNPIVGYIVLAKQQREDGSDNYQSVGAVWPDRKHVETTRAELIAEAKRDGRDTEYLIGEVRSSA</sequence>
<accession>A0ABT6M5D3</accession>
<comment type="caution">
    <text evidence="1">The sequence shown here is derived from an EMBL/GenBank/DDBJ whole genome shotgun (WGS) entry which is preliminary data.</text>
</comment>
<keyword evidence="2" id="KW-1185">Reference proteome</keyword>
<dbReference type="RefSeq" id="WP_280758913.1">
    <property type="nucleotide sequence ID" value="NZ_JARXVC010000002.1"/>
</dbReference>
<organism evidence="1 2">
    <name type="scientific">Prescottella agglutinans</name>
    <dbReference type="NCBI Taxonomy" id="1644129"/>
    <lineage>
        <taxon>Bacteria</taxon>
        <taxon>Bacillati</taxon>
        <taxon>Actinomycetota</taxon>
        <taxon>Actinomycetes</taxon>
        <taxon>Mycobacteriales</taxon>
        <taxon>Nocardiaceae</taxon>
        <taxon>Prescottella</taxon>
    </lineage>
</organism>
<dbReference type="EMBL" id="JARXVC010000002">
    <property type="protein sequence ID" value="MDH6279512.1"/>
    <property type="molecule type" value="Genomic_DNA"/>
</dbReference>
<dbReference type="Proteomes" id="UP001160334">
    <property type="component" value="Unassembled WGS sequence"/>
</dbReference>